<dbReference type="Gene3D" id="1.20.5.190">
    <property type="match status" value="1"/>
</dbReference>
<dbReference type="AlphaFoldDB" id="A0A834IKA6"/>
<comment type="subcellular location">
    <subcellularLocation>
        <location evidence="1">Cytoplasm</location>
    </subcellularLocation>
</comment>
<dbReference type="CDD" id="cd23767">
    <property type="entry name" value="IQCD"/>
    <property type="match status" value="1"/>
</dbReference>
<dbReference type="InterPro" id="IPR051185">
    <property type="entry name" value="ASPM"/>
</dbReference>
<comment type="caution">
    <text evidence="5">The sequence shown here is derived from an EMBL/GenBank/DDBJ whole genome shotgun (WGS) entry which is preliminary data.</text>
</comment>
<dbReference type="GO" id="GO:0000278">
    <property type="term" value="P:mitotic cell cycle"/>
    <property type="evidence" value="ECO:0007669"/>
    <property type="project" value="TreeGrafter"/>
</dbReference>
<dbReference type="GO" id="GO:0005516">
    <property type="term" value="F:calmodulin binding"/>
    <property type="evidence" value="ECO:0007669"/>
    <property type="project" value="UniProtKB-KW"/>
</dbReference>
<dbReference type="PANTHER" id="PTHR22706">
    <property type="entry name" value="ASSEMBLY FACTOR FOR SPINDLE MICROTUBULES"/>
    <property type="match status" value="1"/>
</dbReference>
<dbReference type="OrthoDB" id="190375at2759"/>
<dbReference type="InterPro" id="IPR027417">
    <property type="entry name" value="P-loop_NTPase"/>
</dbReference>
<dbReference type="EMBL" id="JAACXV010000170">
    <property type="protein sequence ID" value="KAF7282519.1"/>
    <property type="molecule type" value="Genomic_DNA"/>
</dbReference>
<accession>A0A834IKA6</accession>
<dbReference type="SMART" id="SM00015">
    <property type="entry name" value="IQ"/>
    <property type="match status" value="3"/>
</dbReference>
<dbReference type="Proteomes" id="UP000625711">
    <property type="component" value="Unassembled WGS sequence"/>
</dbReference>
<reference evidence="5" key="1">
    <citation type="submission" date="2020-08" db="EMBL/GenBank/DDBJ databases">
        <title>Genome sequencing and assembly of the red palm weevil Rhynchophorus ferrugineus.</title>
        <authorList>
            <person name="Dias G.B."/>
            <person name="Bergman C.M."/>
            <person name="Manee M."/>
        </authorList>
    </citation>
    <scope>NUCLEOTIDE SEQUENCE</scope>
    <source>
        <strain evidence="5">AA-2017</strain>
        <tissue evidence="5">Whole larva</tissue>
    </source>
</reference>
<dbReference type="GO" id="GO:0005737">
    <property type="term" value="C:cytoplasm"/>
    <property type="evidence" value="ECO:0007669"/>
    <property type="project" value="UniProtKB-SubCell"/>
</dbReference>
<dbReference type="InterPro" id="IPR000048">
    <property type="entry name" value="IQ_motif_EF-hand-BS"/>
</dbReference>
<evidence type="ECO:0000256" key="3">
    <source>
        <dbReference type="ARBA" id="ARBA00022737"/>
    </source>
</evidence>
<organism evidence="5 6">
    <name type="scientific">Rhynchophorus ferrugineus</name>
    <name type="common">Red palm weevil</name>
    <name type="synonym">Curculio ferrugineus</name>
    <dbReference type="NCBI Taxonomy" id="354439"/>
    <lineage>
        <taxon>Eukaryota</taxon>
        <taxon>Metazoa</taxon>
        <taxon>Ecdysozoa</taxon>
        <taxon>Arthropoda</taxon>
        <taxon>Hexapoda</taxon>
        <taxon>Insecta</taxon>
        <taxon>Pterygota</taxon>
        <taxon>Neoptera</taxon>
        <taxon>Endopterygota</taxon>
        <taxon>Coleoptera</taxon>
        <taxon>Polyphaga</taxon>
        <taxon>Cucujiformia</taxon>
        <taxon>Curculionidae</taxon>
        <taxon>Dryophthorinae</taxon>
        <taxon>Rhynchophorus</taxon>
    </lineage>
</organism>
<dbReference type="PANTHER" id="PTHR22706:SF1">
    <property type="entry name" value="ASSEMBLY FACTOR FOR SPINDLE MICROTUBULES"/>
    <property type="match status" value="1"/>
</dbReference>
<dbReference type="GO" id="GO:0000922">
    <property type="term" value="C:spindle pole"/>
    <property type="evidence" value="ECO:0007669"/>
    <property type="project" value="TreeGrafter"/>
</dbReference>
<protein>
    <submittedName>
        <fullName evidence="5">Uncharacterized protein</fullName>
    </submittedName>
</protein>
<sequence length="347" mass="41914">MASVYYLLDDALHVPDYIVEKYLHQDKDVKSNYLAAVIVQRSYRGYVARRHYKNIRSAIIKIQKYIRGWLVRYKLPDILQERYDHMCLEHYNKMATKIQACWRGILVRHEMDIKNIINKRELTIDKRKSIKEEYSADTEDNSTNANQDKTNAILNGYSGMPLTNDFYKMKIVDILFDRHHLLSTKKIKGILDNKELTEIEKIISRFSWKDYIKKQKKIYNKFYKMDKYRRYIYRFDEPSLMCQEDLLRLRDKRNDTVEITNCSMPMKTKEFILTSKVEQKPYERHLLKQGKYEIQNKNITRDEDKSRNICESDFKLVLKHVIERSNVAPYYADFWYKECFAHNLTEI</sequence>
<name>A0A834IKA6_RHYFE</name>
<dbReference type="SUPFAM" id="SSF52540">
    <property type="entry name" value="P-loop containing nucleoside triphosphate hydrolases"/>
    <property type="match status" value="1"/>
</dbReference>
<evidence type="ECO:0000256" key="4">
    <source>
        <dbReference type="ARBA" id="ARBA00022860"/>
    </source>
</evidence>
<dbReference type="PROSITE" id="PS00018">
    <property type="entry name" value="EF_HAND_1"/>
    <property type="match status" value="1"/>
</dbReference>
<gene>
    <name evidence="5" type="ORF">GWI33_002582</name>
</gene>
<keyword evidence="6" id="KW-1185">Reference proteome</keyword>
<dbReference type="PROSITE" id="PS50096">
    <property type="entry name" value="IQ"/>
    <property type="match status" value="3"/>
</dbReference>
<evidence type="ECO:0000313" key="5">
    <source>
        <dbReference type="EMBL" id="KAF7282519.1"/>
    </source>
</evidence>
<dbReference type="Pfam" id="PF00612">
    <property type="entry name" value="IQ"/>
    <property type="match status" value="3"/>
</dbReference>
<evidence type="ECO:0000313" key="6">
    <source>
        <dbReference type="Proteomes" id="UP000625711"/>
    </source>
</evidence>
<dbReference type="GO" id="GO:0007051">
    <property type="term" value="P:spindle organization"/>
    <property type="evidence" value="ECO:0007669"/>
    <property type="project" value="TreeGrafter"/>
</dbReference>
<evidence type="ECO:0000256" key="2">
    <source>
        <dbReference type="ARBA" id="ARBA00022490"/>
    </source>
</evidence>
<keyword evidence="2" id="KW-0963">Cytoplasm</keyword>
<keyword evidence="3" id="KW-0677">Repeat</keyword>
<proteinExistence type="predicted"/>
<keyword evidence="4" id="KW-0112">Calmodulin-binding</keyword>
<dbReference type="GO" id="GO:0051295">
    <property type="term" value="P:establishment of meiotic spindle localization"/>
    <property type="evidence" value="ECO:0007669"/>
    <property type="project" value="TreeGrafter"/>
</dbReference>
<evidence type="ECO:0000256" key="1">
    <source>
        <dbReference type="ARBA" id="ARBA00004496"/>
    </source>
</evidence>
<dbReference type="InterPro" id="IPR018247">
    <property type="entry name" value="EF_Hand_1_Ca_BS"/>
</dbReference>